<dbReference type="AlphaFoldDB" id="A0A9W4WRX6"/>
<dbReference type="OrthoDB" id="2445418at2759"/>
<protein>
    <submittedName>
        <fullName evidence="1">7572_t:CDS:1</fullName>
    </submittedName>
</protein>
<evidence type="ECO:0000313" key="2">
    <source>
        <dbReference type="Proteomes" id="UP001153678"/>
    </source>
</evidence>
<dbReference type="EMBL" id="CAMKVN010002681">
    <property type="protein sequence ID" value="CAI2182161.1"/>
    <property type="molecule type" value="Genomic_DNA"/>
</dbReference>
<reference evidence="1" key="1">
    <citation type="submission" date="2022-08" db="EMBL/GenBank/DDBJ databases">
        <authorList>
            <person name="Kallberg Y."/>
            <person name="Tangrot J."/>
            <person name="Rosling A."/>
        </authorList>
    </citation>
    <scope>NUCLEOTIDE SEQUENCE</scope>
    <source>
        <strain evidence="1">Wild A</strain>
    </source>
</reference>
<organism evidence="1 2">
    <name type="scientific">Funneliformis geosporum</name>
    <dbReference type="NCBI Taxonomy" id="1117311"/>
    <lineage>
        <taxon>Eukaryota</taxon>
        <taxon>Fungi</taxon>
        <taxon>Fungi incertae sedis</taxon>
        <taxon>Mucoromycota</taxon>
        <taxon>Glomeromycotina</taxon>
        <taxon>Glomeromycetes</taxon>
        <taxon>Glomerales</taxon>
        <taxon>Glomeraceae</taxon>
        <taxon>Funneliformis</taxon>
    </lineage>
</organism>
<sequence length="201" mass="23082">MTATMALPIQMKMKGKALVYDILKDIISASQAEKNVLDIYSSKFSHSSIMDFHLGSEFSISLDQNLQDRVLHEIFDEIDDYITDEIHNYLTDFFNTDRRHQGWCEVARSDCKLKTIVVTKPVEKYYNLRETNFGEIPLKGKIKSNADGIGFLNDVSDYQIACMEEAKPGARKKKIIDNDTKNIRNMTQLFNNIIVSEATER</sequence>
<accession>A0A9W4WRX6</accession>
<dbReference type="Proteomes" id="UP001153678">
    <property type="component" value="Unassembled WGS sequence"/>
</dbReference>
<gene>
    <name evidence="1" type="ORF">FWILDA_LOCUS10443</name>
</gene>
<proteinExistence type="predicted"/>
<comment type="caution">
    <text evidence="1">The sequence shown here is derived from an EMBL/GenBank/DDBJ whole genome shotgun (WGS) entry which is preliminary data.</text>
</comment>
<evidence type="ECO:0000313" key="1">
    <source>
        <dbReference type="EMBL" id="CAI2182161.1"/>
    </source>
</evidence>
<keyword evidence="2" id="KW-1185">Reference proteome</keyword>
<name>A0A9W4WRX6_9GLOM</name>